<feature type="region of interest" description="Disordered" evidence="1">
    <location>
        <begin position="98"/>
        <end position="117"/>
    </location>
</feature>
<protein>
    <submittedName>
        <fullName evidence="2">Uncharacterized protein</fullName>
    </submittedName>
</protein>
<reference evidence="2" key="1">
    <citation type="submission" date="2024-10" db="EMBL/GenBank/DDBJ databases">
        <authorList>
            <person name="Ryan C."/>
        </authorList>
    </citation>
    <scope>NUCLEOTIDE SEQUENCE [LARGE SCALE GENOMIC DNA]</scope>
</reference>
<evidence type="ECO:0000313" key="2">
    <source>
        <dbReference type="EMBL" id="CAL4988737.1"/>
    </source>
</evidence>
<accession>A0ABC9AY52</accession>
<name>A0ABC9AY52_9POAL</name>
<sequence length="136" mass="13713">MATADAPDNPAAASYYSGRPLNYDPQQAQAVVPTPEPPSAVVVDRANAPPAGAGEQANNHTQVQGVPGYYSARLKKNANTVAPAPSPPAAAAAVPAVASAPSPAAAAAPPPPATNQKELGFMDKILMCFKSGKNEK</sequence>
<organism evidence="2 3">
    <name type="scientific">Urochloa decumbens</name>
    <dbReference type="NCBI Taxonomy" id="240449"/>
    <lineage>
        <taxon>Eukaryota</taxon>
        <taxon>Viridiplantae</taxon>
        <taxon>Streptophyta</taxon>
        <taxon>Embryophyta</taxon>
        <taxon>Tracheophyta</taxon>
        <taxon>Spermatophyta</taxon>
        <taxon>Magnoliopsida</taxon>
        <taxon>Liliopsida</taxon>
        <taxon>Poales</taxon>
        <taxon>Poaceae</taxon>
        <taxon>PACMAD clade</taxon>
        <taxon>Panicoideae</taxon>
        <taxon>Panicodae</taxon>
        <taxon>Paniceae</taxon>
        <taxon>Melinidinae</taxon>
        <taxon>Urochloa</taxon>
    </lineage>
</organism>
<dbReference type="AlphaFoldDB" id="A0ABC9AY52"/>
<feature type="region of interest" description="Disordered" evidence="1">
    <location>
        <begin position="1"/>
        <end position="22"/>
    </location>
</feature>
<proteinExistence type="predicted"/>
<evidence type="ECO:0000313" key="3">
    <source>
        <dbReference type="Proteomes" id="UP001497457"/>
    </source>
</evidence>
<evidence type="ECO:0000256" key="1">
    <source>
        <dbReference type="SAM" id="MobiDB-lite"/>
    </source>
</evidence>
<dbReference type="EMBL" id="OZ075133">
    <property type="protein sequence ID" value="CAL4988737.1"/>
    <property type="molecule type" value="Genomic_DNA"/>
</dbReference>
<gene>
    <name evidence="2" type="ORF">URODEC1_LOCUS59385</name>
</gene>
<feature type="compositionally biased region" description="Low complexity" evidence="1">
    <location>
        <begin position="1"/>
        <end position="13"/>
    </location>
</feature>
<keyword evidence="3" id="KW-1185">Reference proteome</keyword>
<dbReference type="Proteomes" id="UP001497457">
    <property type="component" value="Chromosome 23rd"/>
</dbReference>
<feature type="compositionally biased region" description="Low complexity" evidence="1">
    <location>
        <begin position="98"/>
        <end position="107"/>
    </location>
</feature>